<keyword evidence="2" id="KW-0472">Membrane</keyword>
<evidence type="ECO:0000313" key="3">
    <source>
        <dbReference type="EMBL" id="UPM45025.1"/>
    </source>
</evidence>
<organism evidence="3 4">
    <name type="scientific">Halocatena salina</name>
    <dbReference type="NCBI Taxonomy" id="2934340"/>
    <lineage>
        <taxon>Archaea</taxon>
        <taxon>Methanobacteriati</taxon>
        <taxon>Methanobacteriota</taxon>
        <taxon>Stenosarchaea group</taxon>
        <taxon>Halobacteria</taxon>
        <taxon>Halobacteriales</taxon>
        <taxon>Natronomonadaceae</taxon>
        <taxon>Halocatena</taxon>
    </lineage>
</organism>
<name>A0A8U0A7C5_9EURY</name>
<feature type="transmembrane region" description="Helical" evidence="2">
    <location>
        <begin position="32"/>
        <end position="51"/>
    </location>
</feature>
<accession>A0A8U0A7C5</accession>
<dbReference type="AlphaFoldDB" id="A0A8U0A7C5"/>
<evidence type="ECO:0000256" key="2">
    <source>
        <dbReference type="SAM" id="Phobius"/>
    </source>
</evidence>
<keyword evidence="4" id="KW-1185">Reference proteome</keyword>
<keyword evidence="3" id="KW-0614">Plasmid</keyword>
<dbReference type="RefSeq" id="WP_247995679.1">
    <property type="nucleotide sequence ID" value="NZ_CP096022.1"/>
</dbReference>
<feature type="compositionally biased region" description="Low complexity" evidence="1">
    <location>
        <begin position="1"/>
        <end position="12"/>
    </location>
</feature>
<evidence type="ECO:0000313" key="4">
    <source>
        <dbReference type="Proteomes" id="UP000831768"/>
    </source>
</evidence>
<dbReference type="GeneID" id="71930058"/>
<geneLocation type="plasmid" evidence="3 4">
    <name>unnamed3</name>
</geneLocation>
<reference evidence="3" key="1">
    <citation type="submission" date="2022-04" db="EMBL/GenBank/DDBJ databases">
        <title>Halocatena sp. nov., isolated from a salt lake.</title>
        <authorList>
            <person name="Cui H.-L."/>
        </authorList>
    </citation>
    <scope>NUCLEOTIDE SEQUENCE</scope>
    <source>
        <strain evidence="3">AD-1</strain>
        <plasmid evidence="3">unnamed3</plasmid>
    </source>
</reference>
<dbReference type="KEGG" id="haad:MW046_18385"/>
<proteinExistence type="predicted"/>
<evidence type="ECO:0000256" key="1">
    <source>
        <dbReference type="SAM" id="MobiDB-lite"/>
    </source>
</evidence>
<feature type="transmembrane region" description="Helical" evidence="2">
    <location>
        <begin position="63"/>
        <end position="81"/>
    </location>
</feature>
<sequence length="85" mass="9072">MTNTSETTTTDATTDESDAASDTNEYELPVELFAGSVILTMGVLVLVTPLITTMPSDVPWDPVFVNVTSGAIYVLCGMYLVHRAA</sequence>
<dbReference type="EMBL" id="CP096022">
    <property type="protein sequence ID" value="UPM45025.1"/>
    <property type="molecule type" value="Genomic_DNA"/>
</dbReference>
<keyword evidence="2" id="KW-0812">Transmembrane</keyword>
<dbReference type="Proteomes" id="UP000831768">
    <property type="component" value="Plasmid unnamed3"/>
</dbReference>
<protein>
    <submittedName>
        <fullName evidence="3">Uncharacterized protein</fullName>
    </submittedName>
</protein>
<keyword evidence="2" id="KW-1133">Transmembrane helix</keyword>
<feature type="region of interest" description="Disordered" evidence="1">
    <location>
        <begin position="1"/>
        <end position="23"/>
    </location>
</feature>
<gene>
    <name evidence="3" type="ORF">MW046_18385</name>
</gene>